<dbReference type="AlphaFoldDB" id="A0A6J4SW95"/>
<evidence type="ECO:0000256" key="2">
    <source>
        <dbReference type="SAM" id="MobiDB-lite"/>
    </source>
</evidence>
<organism evidence="5">
    <name type="scientific">uncultured Sphingomonadaceae bacterium</name>
    <dbReference type="NCBI Taxonomy" id="169976"/>
    <lineage>
        <taxon>Bacteria</taxon>
        <taxon>Pseudomonadati</taxon>
        <taxon>Pseudomonadota</taxon>
        <taxon>Alphaproteobacteria</taxon>
        <taxon>Sphingomonadales</taxon>
        <taxon>Sphingomonadaceae</taxon>
        <taxon>environmental samples</taxon>
    </lineage>
</organism>
<evidence type="ECO:0000256" key="1">
    <source>
        <dbReference type="SAM" id="Coils"/>
    </source>
</evidence>
<dbReference type="EMBL" id="CADCVX010000278">
    <property type="protein sequence ID" value="CAA9507235.1"/>
    <property type="molecule type" value="Genomic_DNA"/>
</dbReference>
<dbReference type="InterPro" id="IPR047611">
    <property type="entry name" value="RepABC_RepC"/>
</dbReference>
<dbReference type="CDD" id="cd00090">
    <property type="entry name" value="HTH_ARSR"/>
    <property type="match status" value="1"/>
</dbReference>
<gene>
    <name evidence="5" type="ORF">AVDCRST_MAG91-1409</name>
</gene>
<sequence>MDDIRPTTPFGRRPQTLGLMAAQALADNCPSDAIAHKWRCFRAITEAKERLGVSDRALAVLGALISFHRETALTAGSDLIVFPSNRELGLRSHGMAPATLRRHLSALVGAGLVIRRDSPNGKRYARRDGEGDVQTAFGFDLAPLVSRAMEFERLAAEARAERRANQRLREQITILRRDIDKTIAAAVEADLDGPWRDYVAQLAGQRALPRAAHREALETVSAELRTLRAAVDKSVEDALSRHGPSRSASEGQLRSSKMSANESQTERHYQNSKTDPILESEPSFQKSAGGPSVSKPAPSEQPSRSYPLRMALEACPDILTYARHGISSWSDFVATARVVRSSLGVSPDAWEQACEALGEAGASIAVAAILQRSGAIRSPGGYLRSLTEKARIGEFSLGPVLMALLNTRLRSRGSPADSRSSHSRRREAARVVPPGKGRRRE</sequence>
<dbReference type="Pfam" id="PF03428">
    <property type="entry name" value="RP-C"/>
    <property type="match status" value="1"/>
</dbReference>
<dbReference type="InterPro" id="IPR005090">
    <property type="entry name" value="RepC_N"/>
</dbReference>
<feature type="domain" description="Plasmid replication protein C C-terminal" evidence="4">
    <location>
        <begin position="307"/>
        <end position="406"/>
    </location>
</feature>
<reference evidence="5" key="1">
    <citation type="submission" date="2020-02" db="EMBL/GenBank/DDBJ databases">
        <authorList>
            <person name="Meier V. D."/>
        </authorList>
    </citation>
    <scope>NUCLEOTIDE SEQUENCE</scope>
    <source>
        <strain evidence="5">AVDCRST_MAG91</strain>
    </source>
</reference>
<dbReference type="NCBIfam" id="NF040974">
    <property type="entry name" value="RepABC_RepC"/>
    <property type="match status" value="1"/>
</dbReference>
<proteinExistence type="predicted"/>
<feature type="domain" description="Plasmid replication protein C N-terminal" evidence="3">
    <location>
        <begin position="13"/>
        <end position="186"/>
    </location>
</feature>
<dbReference type="GO" id="GO:0006355">
    <property type="term" value="P:regulation of DNA-templated transcription"/>
    <property type="evidence" value="ECO:0007669"/>
    <property type="project" value="UniProtKB-ARBA"/>
</dbReference>
<feature type="coiled-coil region" evidence="1">
    <location>
        <begin position="151"/>
        <end position="185"/>
    </location>
</feature>
<name>A0A6J4SW95_9SPHN</name>
<feature type="region of interest" description="Disordered" evidence="2">
    <location>
        <begin position="410"/>
        <end position="441"/>
    </location>
</feature>
<protein>
    <submittedName>
        <fullName evidence="5">Plasmid replication protein RepC</fullName>
    </submittedName>
</protein>
<dbReference type="InterPro" id="IPR036390">
    <property type="entry name" value="WH_DNA-bd_sf"/>
</dbReference>
<dbReference type="InterPro" id="IPR011991">
    <property type="entry name" value="ArsR-like_HTH"/>
</dbReference>
<evidence type="ECO:0000259" key="3">
    <source>
        <dbReference type="Pfam" id="PF03428"/>
    </source>
</evidence>
<feature type="region of interest" description="Disordered" evidence="2">
    <location>
        <begin position="235"/>
        <end position="304"/>
    </location>
</feature>
<dbReference type="SUPFAM" id="SSF46785">
    <property type="entry name" value="Winged helix' DNA-binding domain"/>
    <property type="match status" value="1"/>
</dbReference>
<dbReference type="InterPro" id="IPR021760">
    <property type="entry name" value="RepC_C"/>
</dbReference>
<dbReference type="Pfam" id="PF11800">
    <property type="entry name" value="RP-C_C"/>
    <property type="match status" value="1"/>
</dbReference>
<dbReference type="NCBIfam" id="NF010396">
    <property type="entry name" value="PRK13824.1"/>
    <property type="match status" value="1"/>
</dbReference>
<accession>A0A6J4SW95</accession>
<evidence type="ECO:0000313" key="5">
    <source>
        <dbReference type="EMBL" id="CAA9507235.1"/>
    </source>
</evidence>
<feature type="compositionally biased region" description="Polar residues" evidence="2">
    <location>
        <begin position="246"/>
        <end position="263"/>
    </location>
</feature>
<evidence type="ECO:0000259" key="4">
    <source>
        <dbReference type="Pfam" id="PF11800"/>
    </source>
</evidence>
<keyword evidence="1" id="KW-0175">Coiled coil</keyword>